<organism evidence="2 3">
    <name type="scientific">Symbiodinium necroappetens</name>
    <dbReference type="NCBI Taxonomy" id="1628268"/>
    <lineage>
        <taxon>Eukaryota</taxon>
        <taxon>Sar</taxon>
        <taxon>Alveolata</taxon>
        <taxon>Dinophyceae</taxon>
        <taxon>Suessiales</taxon>
        <taxon>Symbiodiniaceae</taxon>
        <taxon>Symbiodinium</taxon>
    </lineage>
</organism>
<feature type="compositionally biased region" description="Basic and acidic residues" evidence="1">
    <location>
        <begin position="89"/>
        <end position="103"/>
    </location>
</feature>
<gene>
    <name evidence="2" type="ORF">SNEC2469_LOCUS33053</name>
</gene>
<evidence type="ECO:0000313" key="3">
    <source>
        <dbReference type="Proteomes" id="UP000601435"/>
    </source>
</evidence>
<reference evidence="2" key="1">
    <citation type="submission" date="2021-02" db="EMBL/GenBank/DDBJ databases">
        <authorList>
            <person name="Dougan E. K."/>
            <person name="Rhodes N."/>
            <person name="Thang M."/>
            <person name="Chan C."/>
        </authorList>
    </citation>
    <scope>NUCLEOTIDE SEQUENCE</scope>
</reference>
<proteinExistence type="predicted"/>
<evidence type="ECO:0000256" key="1">
    <source>
        <dbReference type="SAM" id="MobiDB-lite"/>
    </source>
</evidence>
<feature type="compositionally biased region" description="Basic and acidic residues" evidence="1">
    <location>
        <begin position="110"/>
        <end position="123"/>
    </location>
</feature>
<dbReference type="OrthoDB" id="447689at2759"/>
<comment type="caution">
    <text evidence="2">The sequence shown here is derived from an EMBL/GenBank/DDBJ whole genome shotgun (WGS) entry which is preliminary data.</text>
</comment>
<name>A0A813C2T2_9DINO</name>
<feature type="compositionally biased region" description="Basic residues" evidence="1">
    <location>
        <begin position="124"/>
        <end position="133"/>
    </location>
</feature>
<dbReference type="EMBL" id="CAJNJA010085698">
    <property type="protein sequence ID" value="CAE7938179.1"/>
    <property type="molecule type" value="Genomic_DNA"/>
</dbReference>
<dbReference type="Proteomes" id="UP000601435">
    <property type="component" value="Unassembled WGS sequence"/>
</dbReference>
<feature type="compositionally biased region" description="Acidic residues" evidence="1">
    <location>
        <begin position="17"/>
        <end position="30"/>
    </location>
</feature>
<accession>A0A813C2T2</accession>
<feature type="compositionally biased region" description="Polar residues" evidence="1">
    <location>
        <begin position="1"/>
        <end position="10"/>
    </location>
</feature>
<evidence type="ECO:0000313" key="2">
    <source>
        <dbReference type="EMBL" id="CAE7938179.1"/>
    </source>
</evidence>
<dbReference type="AlphaFoldDB" id="A0A813C2T2"/>
<feature type="compositionally biased region" description="Basic and acidic residues" evidence="1">
    <location>
        <begin position="153"/>
        <end position="164"/>
    </location>
</feature>
<feature type="region of interest" description="Disordered" evidence="1">
    <location>
        <begin position="362"/>
        <end position="398"/>
    </location>
</feature>
<feature type="non-terminal residue" evidence="2">
    <location>
        <position position="398"/>
    </location>
</feature>
<keyword evidence="3" id="KW-1185">Reference proteome</keyword>
<feature type="compositionally biased region" description="Low complexity" evidence="1">
    <location>
        <begin position="47"/>
        <end position="60"/>
    </location>
</feature>
<protein>
    <submittedName>
        <fullName evidence="2">Uncharacterized protein</fullName>
    </submittedName>
</protein>
<feature type="compositionally biased region" description="Acidic residues" evidence="1">
    <location>
        <begin position="61"/>
        <end position="78"/>
    </location>
</feature>
<sequence length="398" mass="43690">ESAVSDASGQSDKEAENQDDGYELDSEEPPSEVSDACEGSEEEAEEAAPASSDPEPSSPEASDDEASASSASEDEEPELPPPSKKGKHTRDERVTPRKLESQEKHKKKDKKNDKARGTESGKEKKQRQSSPKRKAAEDPRGPQKPKKKQRQSSPERKAAEDPKGKSRNKHGAQAGGSGTALSEAEQKLKAINSNSHHTEYLRFGRWTSNRKRFPKVLKDCLANESSRMKLFEEYVAAKGDVNQIIMKHEQQLREAQRSQIRYGFRGEKWVRDTHGDTKGEKIMETIADPECPEDSLYFVFVEINIDDVREIQRITKLELAGQLDEEMLKAFTEAGGILDSSKQLALGNGVSSDTVGKALKMMGGGAPATGAAKAKPSKGKAEPSKAAKVGQQRKFKLT</sequence>
<feature type="region of interest" description="Disordered" evidence="1">
    <location>
        <begin position="1"/>
        <end position="183"/>
    </location>
</feature>